<protein>
    <recommendedName>
        <fullName evidence="7">Choline transporter-like protein</fullName>
    </recommendedName>
</protein>
<dbReference type="AlphaFoldDB" id="A0A7S4CJD0"/>
<dbReference type="PANTHER" id="PTHR12385:SF14">
    <property type="entry name" value="CHOLINE TRANSPORTER-LIKE 2"/>
    <property type="match status" value="1"/>
</dbReference>
<feature type="transmembrane region" description="Helical" evidence="7">
    <location>
        <begin position="314"/>
        <end position="341"/>
    </location>
</feature>
<feature type="transmembrane region" description="Helical" evidence="7">
    <location>
        <begin position="532"/>
        <end position="556"/>
    </location>
</feature>
<name>A0A7S4CJD0_9EUGL</name>
<accession>A0A7S4CJD0</accession>
<evidence type="ECO:0000256" key="4">
    <source>
        <dbReference type="ARBA" id="ARBA00022989"/>
    </source>
</evidence>
<feature type="transmembrane region" description="Helical" evidence="7">
    <location>
        <begin position="201"/>
        <end position="220"/>
    </location>
</feature>
<comment type="similarity">
    <text evidence="2 7">Belongs to the CTL (choline transporter-like) family.</text>
</comment>
<dbReference type="EMBL" id="HBJA01027481">
    <property type="protein sequence ID" value="CAE0797827.1"/>
    <property type="molecule type" value="Transcribed_RNA"/>
</dbReference>
<feature type="transmembrane region" description="Helical" evidence="7">
    <location>
        <begin position="227"/>
        <end position="249"/>
    </location>
</feature>
<feature type="transmembrane region" description="Helical" evidence="7">
    <location>
        <begin position="568"/>
        <end position="591"/>
    </location>
</feature>
<keyword evidence="6" id="KW-0325">Glycoprotein</keyword>
<feature type="transmembrane region" description="Helical" evidence="7">
    <location>
        <begin position="269"/>
        <end position="293"/>
    </location>
</feature>
<evidence type="ECO:0000313" key="8">
    <source>
        <dbReference type="EMBL" id="CAE0797827.1"/>
    </source>
</evidence>
<dbReference type="GO" id="GO:0022857">
    <property type="term" value="F:transmembrane transporter activity"/>
    <property type="evidence" value="ECO:0007669"/>
    <property type="project" value="UniProtKB-UniRule"/>
</dbReference>
<comment type="function">
    <text evidence="7">Choline transporter.</text>
</comment>
<dbReference type="InterPro" id="IPR007603">
    <property type="entry name" value="Choline_transptr-like"/>
</dbReference>
<reference evidence="8" key="1">
    <citation type="submission" date="2021-01" db="EMBL/GenBank/DDBJ databases">
        <authorList>
            <person name="Corre E."/>
            <person name="Pelletier E."/>
            <person name="Niang G."/>
            <person name="Scheremetjew M."/>
            <person name="Finn R."/>
            <person name="Kale V."/>
            <person name="Holt S."/>
            <person name="Cochrane G."/>
            <person name="Meng A."/>
            <person name="Brown T."/>
            <person name="Cohen L."/>
        </authorList>
    </citation>
    <scope>NUCLEOTIDE SEQUENCE</scope>
    <source>
        <strain evidence="8">CCMP1594</strain>
    </source>
</reference>
<dbReference type="Pfam" id="PF04515">
    <property type="entry name" value="Choline_transpo"/>
    <property type="match status" value="1"/>
</dbReference>
<organism evidence="8">
    <name type="scientific">Eutreptiella gymnastica</name>
    <dbReference type="NCBI Taxonomy" id="73025"/>
    <lineage>
        <taxon>Eukaryota</taxon>
        <taxon>Discoba</taxon>
        <taxon>Euglenozoa</taxon>
        <taxon>Euglenida</taxon>
        <taxon>Spirocuta</taxon>
        <taxon>Euglenophyceae</taxon>
        <taxon>Eutreptiales</taxon>
        <taxon>Eutreptiaceae</taxon>
        <taxon>Eutreptiella</taxon>
    </lineage>
</organism>
<dbReference type="PANTHER" id="PTHR12385">
    <property type="entry name" value="CHOLINE TRANSPORTER-LIKE (SLC FAMILY 44)"/>
    <property type="match status" value="1"/>
</dbReference>
<keyword evidence="4 7" id="KW-1133">Transmembrane helix</keyword>
<evidence type="ECO:0000256" key="3">
    <source>
        <dbReference type="ARBA" id="ARBA00022692"/>
    </source>
</evidence>
<keyword evidence="5 7" id="KW-0472">Membrane</keyword>
<proteinExistence type="inferred from homology"/>
<evidence type="ECO:0000256" key="6">
    <source>
        <dbReference type="ARBA" id="ARBA00023180"/>
    </source>
</evidence>
<comment type="subcellular location">
    <subcellularLocation>
        <location evidence="7">Cell membrane</location>
        <topology evidence="7">Multi-pass membrane protein</topology>
    </subcellularLocation>
    <subcellularLocation>
        <location evidence="1">Membrane</location>
        <topology evidence="1">Multi-pass membrane protein</topology>
    </subcellularLocation>
</comment>
<feature type="transmembrane region" description="Helical" evidence="7">
    <location>
        <begin position="388"/>
        <end position="412"/>
    </location>
</feature>
<evidence type="ECO:0000256" key="1">
    <source>
        <dbReference type="ARBA" id="ARBA00004141"/>
    </source>
</evidence>
<feature type="transmembrane region" description="Helical" evidence="7">
    <location>
        <begin position="424"/>
        <end position="454"/>
    </location>
</feature>
<keyword evidence="3 7" id="KW-0812">Transmembrane</keyword>
<evidence type="ECO:0000256" key="7">
    <source>
        <dbReference type="RuleBase" id="RU368066"/>
    </source>
</evidence>
<gene>
    <name evidence="8" type="ORF">EGYM00163_LOCUS8947</name>
</gene>
<dbReference type="GO" id="GO:0005886">
    <property type="term" value="C:plasma membrane"/>
    <property type="evidence" value="ECO:0007669"/>
    <property type="project" value="UniProtKB-SubCell"/>
</dbReference>
<evidence type="ECO:0000256" key="5">
    <source>
        <dbReference type="ARBA" id="ARBA00023136"/>
    </source>
</evidence>
<feature type="transmembrane region" description="Helical" evidence="7">
    <location>
        <begin position="25"/>
        <end position="44"/>
    </location>
</feature>
<evidence type="ECO:0000256" key="2">
    <source>
        <dbReference type="ARBA" id="ARBA00007168"/>
    </source>
</evidence>
<sequence>MACCGSDAQRQPGLAERRHCTDCTFLLLFLLFWVGMVFISYVGYSNGDLWRLYYGTDFMGNVCTRPSPQVPSDVELRRLGTGNWTERQNIWYPIVPDHFYGNDTIAEKARKFLSLGVCVKECPKSNGNAAKPNMLTTYGGNLSQVWPVYYDSKPILHRCIPDLLSDTTVDSVKDVLREVTSIFEGTSMAFSLGQEVVASRHVFAICLGTGVLFCFLLTWLFRYILGLLVYVMLILLEVLIVAGGLLLLQAASTITANPDQYSLYTDYVVAIRVAAGVCFGLAVVYFLLLFFFIKRIRIAIQVLKIASKVMITTPSVILVPLVMLVGVIAATVWCGLTAAYLQSSARLVVEDLAITDPITNNTFVIPASHLSREQDLGTYMQLYNFFGFLWTVGIVNAMSFMTISFVAVMYYFSTVGEDKRAPVGAVFIGLCLTIRYHLGTLAFGALILAVMQFVRAIAMWVQKRLEASGNAPAKWLGRCVQCYLACLQRIVEFANRNAYVVCCIESTGFCRSCCRGVEVVLSNLVDVGASNFIADAVFVFIKLCIVALNTVLAWVLVRNTEFGEGIQVVYVCLVLVAIVTWVVASIFMHIYDAVQDSILLCFCYDKERNNGANRPYYFTAELADILNKYNAPSANSQAVARDGPITGVPQASISNSNVFPGEPGFAAKRLPGA</sequence>